<dbReference type="EMBL" id="FTMD01000007">
    <property type="protein sequence ID" value="SIQ81246.1"/>
    <property type="molecule type" value="Genomic_DNA"/>
</dbReference>
<dbReference type="InterPro" id="IPR008854">
    <property type="entry name" value="TPMT"/>
</dbReference>
<dbReference type="SUPFAM" id="SSF53335">
    <property type="entry name" value="S-adenosyl-L-methionine-dependent methyltransferases"/>
    <property type="match status" value="1"/>
</dbReference>
<evidence type="ECO:0000256" key="8">
    <source>
        <dbReference type="ARBA" id="ARBA00022691"/>
    </source>
</evidence>
<dbReference type="EC" id="2.1.1.67" evidence="4 9"/>
<keyword evidence="11" id="KW-1185">Reference proteome</keyword>
<reference evidence="11" key="1">
    <citation type="submission" date="2017-01" db="EMBL/GenBank/DDBJ databases">
        <authorList>
            <person name="Varghese N."/>
            <person name="Submissions S."/>
        </authorList>
    </citation>
    <scope>NUCLEOTIDE SEQUENCE [LARGE SCALE GENOMIC DNA]</scope>
    <source>
        <strain evidence="11">ATCC 51758</strain>
    </source>
</reference>
<accession>A0A1N6VU99</accession>
<evidence type="ECO:0000256" key="4">
    <source>
        <dbReference type="ARBA" id="ARBA00011905"/>
    </source>
</evidence>
<dbReference type="RefSeq" id="WP_076602312.1">
    <property type="nucleotide sequence ID" value="NZ_FTMD01000007.1"/>
</dbReference>
<feature type="binding site" evidence="9">
    <location>
        <position position="10"/>
    </location>
    <ligand>
        <name>S-adenosyl-L-methionine</name>
        <dbReference type="ChEBI" id="CHEBI:59789"/>
    </ligand>
</feature>
<dbReference type="PIRSF" id="PIRSF023956">
    <property type="entry name" value="Thiopurine_S-methyltransferase"/>
    <property type="match status" value="1"/>
</dbReference>
<dbReference type="STRING" id="34027.SAMN05421829_10716"/>
<protein>
    <recommendedName>
        <fullName evidence="4 9">Thiopurine S-methyltransferase</fullName>
        <ecNumber evidence="4 9">2.1.1.67</ecNumber>
    </recommendedName>
    <alternativeName>
        <fullName evidence="9">Thiopurine methyltransferase</fullName>
    </alternativeName>
</protein>
<feature type="binding site" evidence="9">
    <location>
        <position position="66"/>
    </location>
    <ligand>
        <name>S-adenosyl-L-methionine</name>
        <dbReference type="ChEBI" id="CHEBI:59789"/>
    </ligand>
</feature>
<proteinExistence type="inferred from homology"/>
<dbReference type="AlphaFoldDB" id="A0A1N6VU99"/>
<dbReference type="PANTHER" id="PTHR10259">
    <property type="entry name" value="THIOPURINE S-METHYLTRANSFERASE"/>
    <property type="match status" value="1"/>
</dbReference>
<comment type="catalytic activity">
    <reaction evidence="1 9">
        <text>S-adenosyl-L-methionine + a thiopurine = S-adenosyl-L-homocysteine + a thiopurine S-methylether.</text>
        <dbReference type="EC" id="2.1.1.67"/>
    </reaction>
</comment>
<evidence type="ECO:0000256" key="9">
    <source>
        <dbReference type="HAMAP-Rule" id="MF_00812"/>
    </source>
</evidence>
<dbReference type="Pfam" id="PF05724">
    <property type="entry name" value="TPMT"/>
    <property type="match status" value="1"/>
</dbReference>
<keyword evidence="8 9" id="KW-0949">S-adenosyl-L-methionine</keyword>
<organism evidence="10 11">
    <name type="scientific">Aromatoleum tolulyticum</name>
    <dbReference type="NCBI Taxonomy" id="34027"/>
    <lineage>
        <taxon>Bacteria</taxon>
        <taxon>Pseudomonadati</taxon>
        <taxon>Pseudomonadota</taxon>
        <taxon>Betaproteobacteria</taxon>
        <taxon>Rhodocyclales</taxon>
        <taxon>Rhodocyclaceae</taxon>
        <taxon>Aromatoleum</taxon>
    </lineage>
</organism>
<gene>
    <name evidence="9" type="primary">tpm</name>
    <name evidence="10" type="ORF">SAMN05421829_10716</name>
</gene>
<keyword evidence="6 9" id="KW-0489">Methyltransferase</keyword>
<dbReference type="InterPro" id="IPR022474">
    <property type="entry name" value="Thiopur_S-MeTfrase_Se/Te_detox"/>
</dbReference>
<name>A0A1N6VU99_9RHOO</name>
<dbReference type="InterPro" id="IPR025835">
    <property type="entry name" value="Thiopurine_S-MeTrfase"/>
</dbReference>
<evidence type="ECO:0000256" key="2">
    <source>
        <dbReference type="ARBA" id="ARBA00004496"/>
    </source>
</evidence>
<dbReference type="PANTHER" id="PTHR10259:SF11">
    <property type="entry name" value="THIOPURINE S-METHYLTRANSFERASE"/>
    <property type="match status" value="1"/>
</dbReference>
<dbReference type="PROSITE" id="PS51585">
    <property type="entry name" value="SAM_MT_TPMT"/>
    <property type="match status" value="1"/>
</dbReference>
<keyword evidence="5 9" id="KW-0963">Cytoplasm</keyword>
<evidence type="ECO:0000256" key="5">
    <source>
        <dbReference type="ARBA" id="ARBA00022490"/>
    </source>
</evidence>
<feature type="binding site" evidence="9">
    <location>
        <position position="45"/>
    </location>
    <ligand>
        <name>S-adenosyl-L-methionine</name>
        <dbReference type="ChEBI" id="CHEBI:59789"/>
    </ligand>
</feature>
<dbReference type="HAMAP" id="MF_00812">
    <property type="entry name" value="Thiopur_methtran"/>
    <property type="match status" value="1"/>
</dbReference>
<comment type="subcellular location">
    <subcellularLocation>
        <location evidence="2 9">Cytoplasm</location>
    </subcellularLocation>
</comment>
<sequence>MDANFWHAKWERNEIGFHGSEAHPLLREHLDALALAPGSRIFLPLCGKTLDIHWLLAQGYRVVGAELSPLAVQQLFAELGVEPTVSRVGALDHYAVEDLDVYVGDIFDLTAETLGPVDAVYDRAALVALPPTMRPRYTVHLTAITHEAPQLLVCFEYDQSQHAGPPFSIDADEVRQHYADRFDLTRLTQVDVAGGLKGKCPATESVWLLRKG</sequence>
<dbReference type="OrthoDB" id="9778208at2"/>
<evidence type="ECO:0000313" key="11">
    <source>
        <dbReference type="Proteomes" id="UP000186819"/>
    </source>
</evidence>
<dbReference type="InterPro" id="IPR029063">
    <property type="entry name" value="SAM-dependent_MTases_sf"/>
</dbReference>
<dbReference type="GO" id="GO:0010038">
    <property type="term" value="P:response to metal ion"/>
    <property type="evidence" value="ECO:0007669"/>
    <property type="project" value="InterPro"/>
</dbReference>
<evidence type="ECO:0000313" key="10">
    <source>
        <dbReference type="EMBL" id="SIQ81246.1"/>
    </source>
</evidence>
<dbReference type="NCBIfam" id="TIGR03840">
    <property type="entry name" value="TMPT_Se_Te"/>
    <property type="match status" value="1"/>
</dbReference>
<evidence type="ECO:0000256" key="7">
    <source>
        <dbReference type="ARBA" id="ARBA00022679"/>
    </source>
</evidence>
<feature type="binding site" evidence="9">
    <location>
        <position position="123"/>
    </location>
    <ligand>
        <name>S-adenosyl-L-methionine</name>
        <dbReference type="ChEBI" id="CHEBI:59789"/>
    </ligand>
</feature>
<keyword evidence="7 9" id="KW-0808">Transferase</keyword>
<evidence type="ECO:0000256" key="1">
    <source>
        <dbReference type="ARBA" id="ARBA00000903"/>
    </source>
</evidence>
<dbReference type="FunFam" id="3.40.50.150:FF:000101">
    <property type="entry name" value="Thiopurine S-methyltransferase"/>
    <property type="match status" value="1"/>
</dbReference>
<dbReference type="Proteomes" id="UP000186819">
    <property type="component" value="Unassembled WGS sequence"/>
</dbReference>
<evidence type="ECO:0000256" key="3">
    <source>
        <dbReference type="ARBA" id="ARBA00008145"/>
    </source>
</evidence>
<dbReference type="GO" id="GO:0032259">
    <property type="term" value="P:methylation"/>
    <property type="evidence" value="ECO:0007669"/>
    <property type="project" value="UniProtKB-KW"/>
</dbReference>
<dbReference type="NCBIfam" id="NF009732">
    <property type="entry name" value="PRK13255.1"/>
    <property type="match status" value="1"/>
</dbReference>
<dbReference type="Gene3D" id="3.40.50.150">
    <property type="entry name" value="Vaccinia Virus protein VP39"/>
    <property type="match status" value="1"/>
</dbReference>
<comment type="similarity">
    <text evidence="3 9">Belongs to the class I-like SAM-binding methyltransferase superfamily. TPMT family.</text>
</comment>
<dbReference type="GO" id="GO:0008119">
    <property type="term" value="F:thiopurine S-methyltransferase activity"/>
    <property type="evidence" value="ECO:0007669"/>
    <property type="project" value="UniProtKB-UniRule"/>
</dbReference>
<dbReference type="GO" id="GO:0005737">
    <property type="term" value="C:cytoplasm"/>
    <property type="evidence" value="ECO:0007669"/>
    <property type="project" value="UniProtKB-SubCell"/>
</dbReference>
<evidence type="ECO:0000256" key="6">
    <source>
        <dbReference type="ARBA" id="ARBA00022603"/>
    </source>
</evidence>